<evidence type="ECO:0000313" key="1">
    <source>
        <dbReference type="EMBL" id="RDY27263.1"/>
    </source>
</evidence>
<gene>
    <name evidence="1" type="ORF">CHL78_009750</name>
</gene>
<dbReference type="OrthoDB" id="9779518at2"/>
<dbReference type="EMBL" id="NOJY02000014">
    <property type="protein sequence ID" value="RDY27263.1"/>
    <property type="molecule type" value="Genomic_DNA"/>
</dbReference>
<dbReference type="AlphaFoldDB" id="A0A371J3H6"/>
<dbReference type="RefSeq" id="WP_094368878.1">
    <property type="nucleotide sequence ID" value="NZ_NOJY02000014.1"/>
</dbReference>
<comment type="caution">
    <text evidence="1">The sequence shown here is derived from an EMBL/GenBank/DDBJ whole genome shotgun (WGS) entry which is preliminary data.</text>
</comment>
<dbReference type="InterPro" id="IPR016031">
    <property type="entry name" value="Trp_RNA-bd_attenuator-like_dom"/>
</dbReference>
<dbReference type="Gene3D" id="3.60.160.10">
    <property type="entry name" value="Mitochondrial biogenesis AIM24"/>
    <property type="match status" value="1"/>
</dbReference>
<accession>A0A371J3H6</accession>
<dbReference type="Proteomes" id="UP000215694">
    <property type="component" value="Unassembled WGS sequence"/>
</dbReference>
<keyword evidence="2" id="KW-1185">Reference proteome</keyword>
<sequence length="220" mass="23593">MSEKIEKFELLCQGDSRILKINASKGELYRVEAGSMVAMSPTFDLQVKAGSLGKVFGRFMSGESAFLQEYKALSDGEILLAPTGSGDIMKLDLDGSKQYRISNGNFLACTEGIHLEAKAKVKGVFGSGEGIFGLRTVGAGTLFVNSCGSIYKKSLYPSEKYIVDSSHLVLWDNDMEYSSELAGGNLANSFLSGEGFVAKFVGPGEIWIQTRKPVVAASGN</sequence>
<reference evidence="1 2" key="1">
    <citation type="journal article" date="2017" name="Genome Announc.">
        <title>Draft Genome Sequence of Romboutsia weinsteinii sp. nov. Strain CCRI-19649(T) Isolated from Surface Water.</title>
        <authorList>
            <person name="Maheux A.F."/>
            <person name="Boudreau D.K."/>
            <person name="Berube E."/>
            <person name="Boissinot M."/>
            <person name="Cantin P."/>
            <person name="Raymond F."/>
            <person name="Corbeil J."/>
            <person name="Omar R.F."/>
            <person name="Bergeron M.G."/>
        </authorList>
    </citation>
    <scope>NUCLEOTIDE SEQUENCE [LARGE SCALE GENOMIC DNA]</scope>
    <source>
        <strain evidence="1 2">CCRI-19649</strain>
    </source>
</reference>
<dbReference type="PANTHER" id="PTHR43657">
    <property type="entry name" value="TRYPTOPHAN RNA-BINDING ATTENUATOR PROTEIN-LIKE PROTEIN"/>
    <property type="match status" value="1"/>
</dbReference>
<proteinExistence type="predicted"/>
<dbReference type="NCBIfam" id="TIGR00266">
    <property type="entry name" value="TIGR00266 family protein"/>
    <property type="match status" value="1"/>
</dbReference>
<organism evidence="1 2">
    <name type="scientific">Romboutsia weinsteinii</name>
    <dbReference type="NCBI Taxonomy" id="2020949"/>
    <lineage>
        <taxon>Bacteria</taxon>
        <taxon>Bacillati</taxon>
        <taxon>Bacillota</taxon>
        <taxon>Clostridia</taxon>
        <taxon>Peptostreptococcales</taxon>
        <taxon>Peptostreptococcaceae</taxon>
        <taxon>Romboutsia</taxon>
    </lineage>
</organism>
<dbReference type="InterPro" id="IPR036983">
    <property type="entry name" value="AIM24_sf"/>
</dbReference>
<name>A0A371J3H6_9FIRM</name>
<protein>
    <submittedName>
        <fullName evidence="1">TIGR00266 family protein</fullName>
    </submittedName>
</protein>
<dbReference type="InterPro" id="IPR002838">
    <property type="entry name" value="AIM24"/>
</dbReference>
<dbReference type="Pfam" id="PF01987">
    <property type="entry name" value="AIM24"/>
    <property type="match status" value="1"/>
</dbReference>
<dbReference type="PANTHER" id="PTHR43657:SF1">
    <property type="entry name" value="ALTERED INHERITANCE OF MITOCHONDRIA PROTEIN 24, MITOCHONDRIAL"/>
    <property type="match status" value="1"/>
</dbReference>
<evidence type="ECO:0000313" key="2">
    <source>
        <dbReference type="Proteomes" id="UP000215694"/>
    </source>
</evidence>
<dbReference type="SUPFAM" id="SSF51219">
    <property type="entry name" value="TRAP-like"/>
    <property type="match status" value="1"/>
</dbReference>